<dbReference type="InterPro" id="IPR017452">
    <property type="entry name" value="GPCR_Rhodpsn_7TM"/>
</dbReference>
<comment type="caution">
    <text evidence="13">The sequence shown here is derived from an EMBL/GenBank/DDBJ whole genome shotgun (WGS) entry which is preliminary data.</text>
</comment>
<evidence type="ECO:0000259" key="12">
    <source>
        <dbReference type="PROSITE" id="PS50262"/>
    </source>
</evidence>
<keyword evidence="5 10" id="KW-0297">G-protein coupled receptor</keyword>
<feature type="transmembrane region" description="Helical" evidence="11">
    <location>
        <begin position="134"/>
        <end position="153"/>
    </location>
</feature>
<proteinExistence type="inferred from homology"/>
<evidence type="ECO:0000256" key="4">
    <source>
        <dbReference type="ARBA" id="ARBA00022989"/>
    </source>
</evidence>
<evidence type="ECO:0000256" key="9">
    <source>
        <dbReference type="ARBA" id="ARBA00023224"/>
    </source>
</evidence>
<dbReference type="Pfam" id="PF00001">
    <property type="entry name" value="7tm_1"/>
    <property type="match status" value="1"/>
</dbReference>
<evidence type="ECO:0000256" key="5">
    <source>
        <dbReference type="ARBA" id="ARBA00023040"/>
    </source>
</evidence>
<dbReference type="GO" id="GO:0005886">
    <property type="term" value="C:plasma membrane"/>
    <property type="evidence" value="ECO:0007669"/>
    <property type="project" value="UniProtKB-SubCell"/>
</dbReference>
<feature type="transmembrane region" description="Helical" evidence="11">
    <location>
        <begin position="64"/>
        <end position="85"/>
    </location>
</feature>
<evidence type="ECO:0000313" key="14">
    <source>
        <dbReference type="Proteomes" id="UP001608902"/>
    </source>
</evidence>
<name>A0ABD6F3T3_9BILA</name>
<evidence type="ECO:0000256" key="6">
    <source>
        <dbReference type="ARBA" id="ARBA00023136"/>
    </source>
</evidence>
<dbReference type="SUPFAM" id="SSF81321">
    <property type="entry name" value="Family A G protein-coupled receptor-like"/>
    <property type="match status" value="1"/>
</dbReference>
<dbReference type="Gene3D" id="1.20.1070.10">
    <property type="entry name" value="Rhodopsin 7-helix transmembrane proteins"/>
    <property type="match status" value="1"/>
</dbReference>
<dbReference type="GO" id="GO:0004993">
    <property type="term" value="F:G protein-coupled serotonin receptor activity"/>
    <property type="evidence" value="ECO:0007669"/>
    <property type="project" value="UniProtKB-ARBA"/>
</dbReference>
<gene>
    <name evidence="13" type="ORF">AB6A40_011016</name>
</gene>
<evidence type="ECO:0000313" key="13">
    <source>
        <dbReference type="EMBL" id="MFH4984307.1"/>
    </source>
</evidence>
<keyword evidence="2" id="KW-1003">Cell membrane</keyword>
<dbReference type="PRINTS" id="PR00237">
    <property type="entry name" value="GPCRRHODOPSN"/>
</dbReference>
<dbReference type="Proteomes" id="UP001608902">
    <property type="component" value="Unassembled WGS sequence"/>
</dbReference>
<keyword evidence="3 10" id="KW-0812">Transmembrane</keyword>
<dbReference type="PANTHER" id="PTHR24248">
    <property type="entry name" value="ADRENERGIC RECEPTOR-RELATED G-PROTEIN COUPLED RECEPTOR"/>
    <property type="match status" value="1"/>
</dbReference>
<evidence type="ECO:0000256" key="7">
    <source>
        <dbReference type="ARBA" id="ARBA00023157"/>
    </source>
</evidence>
<accession>A0ABD6F3T3</accession>
<keyword evidence="9 10" id="KW-0807">Transducer</keyword>
<evidence type="ECO:0000256" key="11">
    <source>
        <dbReference type="SAM" id="Phobius"/>
    </source>
</evidence>
<evidence type="ECO:0000256" key="1">
    <source>
        <dbReference type="ARBA" id="ARBA00004651"/>
    </source>
</evidence>
<evidence type="ECO:0000256" key="8">
    <source>
        <dbReference type="ARBA" id="ARBA00023170"/>
    </source>
</evidence>
<feature type="transmembrane region" description="Helical" evidence="11">
    <location>
        <begin position="23"/>
        <end position="44"/>
    </location>
</feature>
<keyword evidence="7" id="KW-1015">Disulfide bond</keyword>
<evidence type="ECO:0000256" key="10">
    <source>
        <dbReference type="RuleBase" id="RU000688"/>
    </source>
</evidence>
<feature type="domain" description="G-protein coupled receptors family 1 profile" evidence="12">
    <location>
        <begin position="1"/>
        <end position="199"/>
    </location>
</feature>
<comment type="similarity">
    <text evidence="10">Belongs to the G-protein coupled receptor 1 family.</text>
</comment>
<protein>
    <recommendedName>
        <fullName evidence="12">G-protein coupled receptors family 1 profile domain-containing protein</fullName>
    </recommendedName>
</protein>
<dbReference type="AlphaFoldDB" id="A0ABD6F3T3"/>
<dbReference type="InterPro" id="IPR000276">
    <property type="entry name" value="GPCR_Rhodpsn"/>
</dbReference>
<dbReference type="PANTHER" id="PTHR24248:SF199">
    <property type="entry name" value="IP13425P-RELATED"/>
    <property type="match status" value="1"/>
</dbReference>
<keyword evidence="4 11" id="KW-1133">Transmembrane helix</keyword>
<reference evidence="13 14" key="1">
    <citation type="submission" date="2024-08" db="EMBL/GenBank/DDBJ databases">
        <title>Gnathostoma spinigerum genome.</title>
        <authorList>
            <person name="Gonzalez-Bertolin B."/>
            <person name="Monzon S."/>
            <person name="Zaballos A."/>
            <person name="Jimenez P."/>
            <person name="Dekumyoy P."/>
            <person name="Varona S."/>
            <person name="Cuesta I."/>
            <person name="Sumanam S."/>
            <person name="Adisakwattana P."/>
            <person name="Gasser R.B."/>
            <person name="Hernandez-Gonzalez A."/>
            <person name="Young N.D."/>
            <person name="Perteguer M.J."/>
        </authorList>
    </citation>
    <scope>NUCLEOTIDE SEQUENCE [LARGE SCALE GENOMIC DNA]</scope>
    <source>
        <strain evidence="13">AL3</strain>
        <tissue evidence="13">Liver</tissue>
    </source>
</reference>
<evidence type="ECO:0000256" key="3">
    <source>
        <dbReference type="ARBA" id="ARBA00022692"/>
    </source>
</evidence>
<keyword evidence="8 10" id="KW-0675">Receptor</keyword>
<dbReference type="EMBL" id="JBGFUD010016541">
    <property type="protein sequence ID" value="MFH4984307.1"/>
    <property type="molecule type" value="Genomic_DNA"/>
</dbReference>
<keyword evidence="14" id="KW-1185">Reference proteome</keyword>
<comment type="subcellular location">
    <subcellularLocation>
        <location evidence="1">Cell membrane</location>
        <topology evidence="1">Multi-pass membrane protein</topology>
    </subcellularLocation>
</comment>
<evidence type="ECO:0000256" key="2">
    <source>
        <dbReference type="ARBA" id="ARBA00022475"/>
    </source>
</evidence>
<dbReference type="PROSITE" id="PS50262">
    <property type="entry name" value="G_PROTEIN_RECEP_F1_2"/>
    <property type="match status" value="1"/>
</dbReference>
<keyword evidence="6 11" id="KW-0472">Membrane</keyword>
<sequence>MPLSLLDFLHNHMWPFSRALCSVWATSDVLLCTASILNLCVISLDRYMAITSPLRYPRTRSHKVAVGLLGSVWLLSVIVCCPPWFVPEWNLFIHNIDNQIPDKMNDSVRQETDLPRSSAQFFACKYSPSIPYRIYSALCSFYIPLLVMLFVYFKIFRVASQREATTHNSVQSQNRPRMSNGTCRSSTYCCGHDSRPDSR</sequence>
<dbReference type="PROSITE" id="PS00237">
    <property type="entry name" value="G_PROTEIN_RECEP_F1_1"/>
    <property type="match status" value="1"/>
</dbReference>
<organism evidence="13 14">
    <name type="scientific">Gnathostoma spinigerum</name>
    <dbReference type="NCBI Taxonomy" id="75299"/>
    <lineage>
        <taxon>Eukaryota</taxon>
        <taxon>Metazoa</taxon>
        <taxon>Ecdysozoa</taxon>
        <taxon>Nematoda</taxon>
        <taxon>Chromadorea</taxon>
        <taxon>Rhabditida</taxon>
        <taxon>Spirurina</taxon>
        <taxon>Gnathostomatomorpha</taxon>
        <taxon>Gnathostomatoidea</taxon>
        <taxon>Gnathostomatidae</taxon>
        <taxon>Gnathostoma</taxon>
    </lineage>
</organism>